<dbReference type="EMBL" id="MHOV01000034">
    <property type="protein sequence ID" value="OGZ69445.1"/>
    <property type="molecule type" value="Genomic_DNA"/>
</dbReference>
<evidence type="ECO:0000256" key="1">
    <source>
        <dbReference type="SAM" id="Coils"/>
    </source>
</evidence>
<accession>A0A1G2I3X3</accession>
<evidence type="ECO:0000313" key="3">
    <source>
        <dbReference type="Proteomes" id="UP000179214"/>
    </source>
</evidence>
<reference evidence="2 3" key="1">
    <citation type="journal article" date="2016" name="Nat. Commun.">
        <title>Thousands of microbial genomes shed light on interconnected biogeochemical processes in an aquifer system.</title>
        <authorList>
            <person name="Anantharaman K."/>
            <person name="Brown C.T."/>
            <person name="Hug L.A."/>
            <person name="Sharon I."/>
            <person name="Castelle C.J."/>
            <person name="Probst A.J."/>
            <person name="Thomas B.C."/>
            <person name="Singh A."/>
            <person name="Wilkins M.J."/>
            <person name="Karaoz U."/>
            <person name="Brodie E.L."/>
            <person name="Williams K.H."/>
            <person name="Hubbard S.S."/>
            <person name="Banfield J.F."/>
        </authorList>
    </citation>
    <scope>NUCLEOTIDE SEQUENCE [LARGE SCALE GENOMIC DNA]</scope>
</reference>
<feature type="coiled-coil region" evidence="1">
    <location>
        <begin position="63"/>
        <end position="121"/>
    </location>
</feature>
<dbReference type="AlphaFoldDB" id="A0A1G2I3X3"/>
<name>A0A1G2I3X3_9BACT</name>
<comment type="caution">
    <text evidence="2">The sequence shown here is derived from an EMBL/GenBank/DDBJ whole genome shotgun (WGS) entry which is preliminary data.</text>
</comment>
<keyword evidence="1" id="KW-0175">Coiled coil</keyword>
<evidence type="ECO:0000313" key="2">
    <source>
        <dbReference type="EMBL" id="OGZ69445.1"/>
    </source>
</evidence>
<sequence>MNRIILALVCFAILFSVVDGIVVAQNKNGSKGDSKKVQVTTEQSLKDALVQLKLFQIRLDGDLKILEMDFERAQKRRKEKLDEAKEAISKWKHNDSWMIKLKQKKLALERQEESFKKEKERRLSDIEFFKGRSVIQISTIEKQLKILEKGGATLPSPIKKSK</sequence>
<organism evidence="2 3">
    <name type="scientific">Candidatus Staskawiczbacteria bacterium RIFCSPHIGHO2_12_FULL_38_11</name>
    <dbReference type="NCBI Taxonomy" id="1802209"/>
    <lineage>
        <taxon>Bacteria</taxon>
        <taxon>Candidatus Staskawicziibacteriota</taxon>
    </lineage>
</organism>
<dbReference type="Proteomes" id="UP000179214">
    <property type="component" value="Unassembled WGS sequence"/>
</dbReference>
<gene>
    <name evidence="2" type="ORF">A3F47_01800</name>
</gene>
<proteinExistence type="predicted"/>
<protein>
    <submittedName>
        <fullName evidence="2">Uncharacterized protein</fullName>
    </submittedName>
</protein>